<keyword evidence="2" id="KW-0456">Lyase</keyword>
<gene>
    <name evidence="4" type="ORF">NSA47_05405</name>
</gene>
<dbReference type="InterPro" id="IPR001303">
    <property type="entry name" value="Aldolase_II/adducin_N"/>
</dbReference>
<dbReference type="PANTHER" id="PTHR22789">
    <property type="entry name" value="FUCULOSE PHOSPHATE ALDOLASE"/>
    <property type="match status" value="1"/>
</dbReference>
<dbReference type="InterPro" id="IPR050197">
    <property type="entry name" value="Aldolase_class_II_sugar_metab"/>
</dbReference>
<dbReference type="Proteomes" id="UP001205748">
    <property type="component" value="Unassembled WGS sequence"/>
</dbReference>
<dbReference type="EMBL" id="JANKAS010000003">
    <property type="protein sequence ID" value="MCR1898426.1"/>
    <property type="molecule type" value="Genomic_DNA"/>
</dbReference>
<dbReference type="NCBIfam" id="NF004979">
    <property type="entry name" value="PRK06357.1"/>
    <property type="match status" value="1"/>
</dbReference>
<dbReference type="PANTHER" id="PTHR22789:SF0">
    <property type="entry name" value="3-OXO-TETRONATE 4-PHOSPHATE DECARBOXYLASE-RELATED"/>
    <property type="match status" value="1"/>
</dbReference>
<evidence type="ECO:0000259" key="3">
    <source>
        <dbReference type="SMART" id="SM01007"/>
    </source>
</evidence>
<dbReference type="Pfam" id="PF00596">
    <property type="entry name" value="Aldolase_II"/>
    <property type="match status" value="1"/>
</dbReference>
<proteinExistence type="predicted"/>
<feature type="domain" description="Class II aldolase/adducin N-terminal" evidence="3">
    <location>
        <begin position="8"/>
        <end position="195"/>
    </location>
</feature>
<evidence type="ECO:0000313" key="5">
    <source>
        <dbReference type="Proteomes" id="UP001205748"/>
    </source>
</evidence>
<evidence type="ECO:0000256" key="1">
    <source>
        <dbReference type="ARBA" id="ARBA00022723"/>
    </source>
</evidence>
<name>A0AAE3KZA6_9FIRM</name>
<dbReference type="GO" id="GO:0046872">
    <property type="term" value="F:metal ion binding"/>
    <property type="evidence" value="ECO:0007669"/>
    <property type="project" value="UniProtKB-KW"/>
</dbReference>
<accession>A0AAE3KZA6</accession>
<organism evidence="4 5">
    <name type="scientific">Irregularibacter muris</name>
    <dbReference type="NCBI Taxonomy" id="1796619"/>
    <lineage>
        <taxon>Bacteria</taxon>
        <taxon>Bacillati</taxon>
        <taxon>Bacillota</taxon>
        <taxon>Clostridia</taxon>
        <taxon>Eubacteriales</taxon>
        <taxon>Eubacteriaceae</taxon>
        <taxon>Irregularibacter</taxon>
    </lineage>
</organism>
<dbReference type="AlphaFoldDB" id="A0AAE3KZA6"/>
<comment type="caution">
    <text evidence="4">The sequence shown here is derived from an EMBL/GenBank/DDBJ whole genome shotgun (WGS) entry which is preliminary data.</text>
</comment>
<dbReference type="SMART" id="SM01007">
    <property type="entry name" value="Aldolase_II"/>
    <property type="match status" value="1"/>
</dbReference>
<dbReference type="InterPro" id="IPR036409">
    <property type="entry name" value="Aldolase_II/adducin_N_sf"/>
</dbReference>
<keyword evidence="1" id="KW-0479">Metal-binding</keyword>
<dbReference type="GO" id="GO:0019323">
    <property type="term" value="P:pentose catabolic process"/>
    <property type="evidence" value="ECO:0007669"/>
    <property type="project" value="TreeGrafter"/>
</dbReference>
<dbReference type="SUPFAM" id="SSF53639">
    <property type="entry name" value="AraD/HMP-PK domain-like"/>
    <property type="match status" value="1"/>
</dbReference>
<keyword evidence="5" id="KW-1185">Reference proteome</keyword>
<evidence type="ECO:0000256" key="2">
    <source>
        <dbReference type="ARBA" id="ARBA00023239"/>
    </source>
</evidence>
<protein>
    <submittedName>
        <fullName evidence="4">Class II aldolase/adducin family protein</fullName>
    </submittedName>
</protein>
<dbReference type="RefSeq" id="WP_257529946.1">
    <property type="nucleotide sequence ID" value="NZ_JANKAS010000003.1"/>
</dbReference>
<evidence type="ECO:0000313" key="4">
    <source>
        <dbReference type="EMBL" id="MCR1898426.1"/>
    </source>
</evidence>
<dbReference type="GO" id="GO:0016832">
    <property type="term" value="F:aldehyde-lyase activity"/>
    <property type="evidence" value="ECO:0007669"/>
    <property type="project" value="TreeGrafter"/>
</dbReference>
<dbReference type="Gene3D" id="3.40.225.10">
    <property type="entry name" value="Class II aldolase/adducin N-terminal domain"/>
    <property type="match status" value="1"/>
</dbReference>
<reference evidence="4" key="1">
    <citation type="submission" date="2022-07" db="EMBL/GenBank/DDBJ databases">
        <title>Enhanced cultured diversity of the mouse gut microbiota enables custom-made synthetic communities.</title>
        <authorList>
            <person name="Afrizal A."/>
        </authorList>
    </citation>
    <scope>NUCLEOTIDE SEQUENCE</scope>
    <source>
        <strain evidence="4">DSM 28593</strain>
    </source>
</reference>
<dbReference type="GO" id="GO:0005829">
    <property type="term" value="C:cytosol"/>
    <property type="evidence" value="ECO:0007669"/>
    <property type="project" value="TreeGrafter"/>
</dbReference>
<sequence length="210" mass="23293">MLYELERREMCRIVKSMFDRWTTNVAGGNLSAKVDEGIFIMTPTLMSEEQLWNPNPEGILVVDKDLNIIEGVGKLTREINMHMAIYHTDKRVNAVIHAHPKEMMAFATMGIDMPLVCENVGKLGEAFPCLPYAPAVSEELANAVTTFIKEEILPTGVQPPYGALLRGHGVILAGDGLASTNNILERLEINAYTYVQSIALQSAGFKYDHK</sequence>